<dbReference type="Proteomes" id="UP000013520">
    <property type="component" value="Chromosome"/>
</dbReference>
<keyword evidence="2" id="KW-1185">Reference proteome</keyword>
<proteinExistence type="predicted"/>
<dbReference type="HOGENOM" id="CLU_2166874_0_0_9"/>
<organism evidence="1 2">
    <name type="scientific">Desulfoscipio gibsoniae DSM 7213</name>
    <dbReference type="NCBI Taxonomy" id="767817"/>
    <lineage>
        <taxon>Bacteria</taxon>
        <taxon>Bacillati</taxon>
        <taxon>Bacillota</taxon>
        <taxon>Clostridia</taxon>
        <taxon>Eubacteriales</taxon>
        <taxon>Desulfallaceae</taxon>
        <taxon>Desulfoscipio</taxon>
    </lineage>
</organism>
<dbReference type="KEGG" id="dgi:Desgi_0820"/>
<dbReference type="RefSeq" id="WP_006521024.1">
    <property type="nucleotide sequence ID" value="NC_021184.1"/>
</dbReference>
<evidence type="ECO:0000313" key="1">
    <source>
        <dbReference type="EMBL" id="AGL00372.1"/>
    </source>
</evidence>
<name>R4KFD5_9FIRM</name>
<accession>R4KFD5</accession>
<reference evidence="1 2" key="1">
    <citation type="submission" date="2012-01" db="EMBL/GenBank/DDBJ databases">
        <title>Complete sequence of Desulfotomaculum gibsoniae DSM 7213.</title>
        <authorList>
            <consortium name="US DOE Joint Genome Institute"/>
            <person name="Lucas S."/>
            <person name="Han J."/>
            <person name="Lapidus A."/>
            <person name="Cheng J.-F."/>
            <person name="Goodwin L."/>
            <person name="Pitluck S."/>
            <person name="Peters L."/>
            <person name="Ovchinnikova G."/>
            <person name="Teshima H."/>
            <person name="Detter J.C."/>
            <person name="Han C."/>
            <person name="Tapia R."/>
            <person name="Land M."/>
            <person name="Hauser L."/>
            <person name="Kyrpides N."/>
            <person name="Ivanova N."/>
            <person name="Pagani I."/>
            <person name="Parshina S."/>
            <person name="Plugge C."/>
            <person name="Muyzer G."/>
            <person name="Kuever J."/>
            <person name="Ivanova A."/>
            <person name="Nazina T."/>
            <person name="Klenk H.-P."/>
            <person name="Brambilla E."/>
            <person name="Spring S."/>
            <person name="Stams A.F."/>
            <person name="Woyke T."/>
        </authorList>
    </citation>
    <scope>NUCLEOTIDE SEQUENCE [LARGE SCALE GENOMIC DNA]</scope>
    <source>
        <strain evidence="1 2">DSM 7213</strain>
    </source>
</reference>
<dbReference type="AlphaFoldDB" id="R4KFD5"/>
<sequence>MNKMEIMRKIEQEEIVIIQEEVKVDFDNRQQSPIGFQWHNRHYEVLEVLTMSKDLCENLNYLVLTNKGIFKLILVKDNNQLTISKSKWVLNFQVMEDIAYPNKRVNAVIH</sequence>
<dbReference type="STRING" id="767817.Desgi_0820"/>
<gene>
    <name evidence="1" type="ORF">Desgi_0820</name>
</gene>
<evidence type="ECO:0000313" key="2">
    <source>
        <dbReference type="Proteomes" id="UP000013520"/>
    </source>
</evidence>
<dbReference type="OrthoDB" id="9767940at2"/>
<dbReference type="EMBL" id="CP003273">
    <property type="protein sequence ID" value="AGL00372.1"/>
    <property type="molecule type" value="Genomic_DNA"/>
</dbReference>
<protein>
    <submittedName>
        <fullName evidence="1">Uncharacterized protein</fullName>
    </submittedName>
</protein>